<sequence>MFVLVNEVYEKLGDQLIIIVIYFFISIVLLAFAFVRKEFVCYKSYVLVFLGLLFFVISESMLVVKLYGNSFAFDGPTLLVLYELGQYLFILGVLEEVLIKPVEID</sequence>
<evidence type="ECO:0000256" key="2">
    <source>
        <dbReference type="ARBA" id="ARBA00007375"/>
    </source>
</evidence>
<dbReference type="AlphaFoldDB" id="A0A090VGX5"/>
<dbReference type="GO" id="GO:0016020">
    <property type="term" value="C:membrane"/>
    <property type="evidence" value="ECO:0007669"/>
    <property type="project" value="UniProtKB-SubCell"/>
</dbReference>
<feature type="transmembrane region" description="Helical" evidence="6">
    <location>
        <begin position="16"/>
        <end position="35"/>
    </location>
</feature>
<evidence type="ECO:0000256" key="6">
    <source>
        <dbReference type="SAM" id="Phobius"/>
    </source>
</evidence>
<evidence type="ECO:0000256" key="1">
    <source>
        <dbReference type="ARBA" id="ARBA00004141"/>
    </source>
</evidence>
<evidence type="ECO:0000256" key="3">
    <source>
        <dbReference type="ARBA" id="ARBA00022692"/>
    </source>
</evidence>
<gene>
    <name evidence="7" type="ORF">JCM19300_3193</name>
</gene>
<keyword evidence="5 6" id="KW-0472">Membrane</keyword>
<evidence type="ECO:0000313" key="7">
    <source>
        <dbReference type="EMBL" id="GAL63990.1"/>
    </source>
</evidence>
<name>A0A090VGX5_9FLAO</name>
<dbReference type="EMBL" id="BBNQ01000015">
    <property type="protein sequence ID" value="GAL63990.1"/>
    <property type="molecule type" value="Genomic_DNA"/>
</dbReference>
<keyword evidence="3 6" id="KW-0812">Transmembrane</keyword>
<organism evidence="7 8">
    <name type="scientific">Algibacter lectus</name>
    <dbReference type="NCBI Taxonomy" id="221126"/>
    <lineage>
        <taxon>Bacteria</taxon>
        <taxon>Pseudomonadati</taxon>
        <taxon>Bacteroidota</taxon>
        <taxon>Flavobacteriia</taxon>
        <taxon>Flavobacteriales</taxon>
        <taxon>Flavobacteriaceae</taxon>
        <taxon>Algibacter</taxon>
    </lineage>
</organism>
<dbReference type="InterPro" id="IPR012506">
    <property type="entry name" value="TMEM86B-like"/>
</dbReference>
<feature type="transmembrane region" description="Helical" evidence="6">
    <location>
        <begin position="47"/>
        <end position="67"/>
    </location>
</feature>
<comment type="caution">
    <text evidence="7">The sequence shown here is derived from an EMBL/GenBank/DDBJ whole genome shotgun (WGS) entry which is preliminary data.</text>
</comment>
<dbReference type="Proteomes" id="UP000029644">
    <property type="component" value="Unassembled WGS sequence"/>
</dbReference>
<evidence type="ECO:0000256" key="4">
    <source>
        <dbReference type="ARBA" id="ARBA00022989"/>
    </source>
</evidence>
<proteinExistence type="inferred from homology"/>
<evidence type="ECO:0000256" key="5">
    <source>
        <dbReference type="ARBA" id="ARBA00023136"/>
    </source>
</evidence>
<comment type="subcellular location">
    <subcellularLocation>
        <location evidence="1">Membrane</location>
        <topology evidence="1">Multi-pass membrane protein</topology>
    </subcellularLocation>
</comment>
<keyword evidence="4 6" id="KW-1133">Transmembrane helix</keyword>
<reference evidence="7 8" key="1">
    <citation type="journal article" date="2014" name="Genome Announc.">
        <title>Draft Genome Sequences of Marine Flavobacterium Algibacter lectus Strains SS8 and NR4.</title>
        <authorList>
            <person name="Takatani N."/>
            <person name="Nakanishi M."/>
            <person name="Meirelles P."/>
            <person name="Mino S."/>
            <person name="Suda W."/>
            <person name="Oshima K."/>
            <person name="Hattori M."/>
            <person name="Ohkuma M."/>
            <person name="Hosokawa M."/>
            <person name="Miyashita K."/>
            <person name="Thompson F.L."/>
            <person name="Niwa A."/>
            <person name="Sawabe T."/>
            <person name="Sawabe T."/>
        </authorList>
    </citation>
    <scope>NUCLEOTIDE SEQUENCE [LARGE SCALE GENOMIC DNA]</scope>
    <source>
        <strain evidence="7 8">JCM 19300</strain>
    </source>
</reference>
<dbReference type="Pfam" id="PF07947">
    <property type="entry name" value="YhhN"/>
    <property type="match status" value="1"/>
</dbReference>
<comment type="similarity">
    <text evidence="2">Belongs to the TMEM86 family.</text>
</comment>
<accession>A0A090VGX5</accession>
<evidence type="ECO:0000313" key="8">
    <source>
        <dbReference type="Proteomes" id="UP000029644"/>
    </source>
</evidence>
<protein>
    <submittedName>
        <fullName evidence="7">Uncharacterized protein</fullName>
    </submittedName>
</protein>